<name>A0ACC2PE53_9HYME</name>
<accession>A0ACC2PE53</accession>
<dbReference type="Proteomes" id="UP001239111">
    <property type="component" value="Chromosome 2"/>
</dbReference>
<gene>
    <name evidence="1" type="ORF">QAD02_016641</name>
</gene>
<sequence>MLFNYVVLILGLVRSNMIREQFIQFWVEIQTFDEFLQLLIECDELPPTTIRSKSPTYKLMIIQFQQRLWGIFGISVIGWTAVNVSGMYAFHETYLRNVSYMIPYVLTFTFALVFCGLAFSIDQRLDQLIDYASHGAVNKFKGPVDEINIEKIKTMLQQLVGACESLNEMYSWPLLFVLWNIFGHLTCNLYLIILRITQRIKEHNELGTVICHSCWSFMFFLQLGLIHFLCNSISKKEYNLSEQWISYKVQITAADCFDVNLKTLVSTIGHLVTYLVILLQIPDSRISSTDS</sequence>
<dbReference type="EMBL" id="CM056742">
    <property type="protein sequence ID" value="KAJ8680854.1"/>
    <property type="molecule type" value="Genomic_DNA"/>
</dbReference>
<evidence type="ECO:0000313" key="1">
    <source>
        <dbReference type="EMBL" id="KAJ8680854.1"/>
    </source>
</evidence>
<comment type="caution">
    <text evidence="1">The sequence shown here is derived from an EMBL/GenBank/DDBJ whole genome shotgun (WGS) entry which is preliminary data.</text>
</comment>
<reference evidence="1" key="1">
    <citation type="submission" date="2023-04" db="EMBL/GenBank/DDBJ databases">
        <title>A chromosome-level genome assembly of the parasitoid wasp Eretmocerus hayati.</title>
        <authorList>
            <person name="Zhong Y."/>
            <person name="Liu S."/>
            <person name="Liu Y."/>
        </authorList>
    </citation>
    <scope>NUCLEOTIDE SEQUENCE</scope>
    <source>
        <strain evidence="1">ZJU_SS_LIU_2023</strain>
    </source>
</reference>
<protein>
    <submittedName>
        <fullName evidence="1">Uncharacterized protein</fullName>
    </submittedName>
</protein>
<evidence type="ECO:0000313" key="2">
    <source>
        <dbReference type="Proteomes" id="UP001239111"/>
    </source>
</evidence>
<organism evidence="1 2">
    <name type="scientific">Eretmocerus hayati</name>
    <dbReference type="NCBI Taxonomy" id="131215"/>
    <lineage>
        <taxon>Eukaryota</taxon>
        <taxon>Metazoa</taxon>
        <taxon>Ecdysozoa</taxon>
        <taxon>Arthropoda</taxon>
        <taxon>Hexapoda</taxon>
        <taxon>Insecta</taxon>
        <taxon>Pterygota</taxon>
        <taxon>Neoptera</taxon>
        <taxon>Endopterygota</taxon>
        <taxon>Hymenoptera</taxon>
        <taxon>Apocrita</taxon>
        <taxon>Proctotrupomorpha</taxon>
        <taxon>Chalcidoidea</taxon>
        <taxon>Aphelinidae</taxon>
        <taxon>Aphelininae</taxon>
        <taxon>Eretmocerus</taxon>
    </lineage>
</organism>
<proteinExistence type="predicted"/>
<keyword evidence="2" id="KW-1185">Reference proteome</keyword>